<dbReference type="InterPro" id="IPR008775">
    <property type="entry name" value="Phytyl_CoA_dOase-like"/>
</dbReference>
<dbReference type="EMBL" id="BAABIL010000053">
    <property type="protein sequence ID" value="GAA4964897.1"/>
    <property type="molecule type" value="Genomic_DNA"/>
</dbReference>
<organism evidence="2 3">
    <name type="scientific">Kineococcus glutinatus</name>
    <dbReference type="NCBI Taxonomy" id="1070872"/>
    <lineage>
        <taxon>Bacteria</taxon>
        <taxon>Bacillati</taxon>
        <taxon>Actinomycetota</taxon>
        <taxon>Actinomycetes</taxon>
        <taxon>Kineosporiales</taxon>
        <taxon>Kineosporiaceae</taxon>
        <taxon>Kineococcus</taxon>
    </lineage>
</organism>
<evidence type="ECO:0000313" key="2">
    <source>
        <dbReference type="EMBL" id="GAA4964897.1"/>
    </source>
</evidence>
<dbReference type="PANTHER" id="PTHR21308:SF8">
    <property type="entry name" value="PHYTANOYL-COA DIOXYGENASE FAMILY PROTEIN (AFU_ORTHOLOGUE AFUA_2G09620)"/>
    <property type="match status" value="1"/>
</dbReference>
<dbReference type="PANTHER" id="PTHR21308">
    <property type="entry name" value="PHYTANOYL-COA ALPHA-HYDROXYLASE"/>
    <property type="match status" value="1"/>
</dbReference>
<dbReference type="RefSeq" id="WP_425560094.1">
    <property type="nucleotide sequence ID" value="NZ_BAABIL010000053.1"/>
</dbReference>
<accession>A0ABP9H9T5</accession>
<dbReference type="GO" id="GO:0051213">
    <property type="term" value="F:dioxygenase activity"/>
    <property type="evidence" value="ECO:0007669"/>
    <property type="project" value="UniProtKB-KW"/>
</dbReference>
<proteinExistence type="predicted"/>
<reference evidence="3" key="1">
    <citation type="journal article" date="2019" name="Int. J. Syst. Evol. Microbiol.">
        <title>The Global Catalogue of Microorganisms (GCM) 10K type strain sequencing project: providing services to taxonomists for standard genome sequencing and annotation.</title>
        <authorList>
            <consortium name="The Broad Institute Genomics Platform"/>
            <consortium name="The Broad Institute Genome Sequencing Center for Infectious Disease"/>
            <person name="Wu L."/>
            <person name="Ma J."/>
        </authorList>
    </citation>
    <scope>NUCLEOTIDE SEQUENCE [LARGE SCALE GENOMIC DNA]</scope>
    <source>
        <strain evidence="3">JCM 18126</strain>
    </source>
</reference>
<sequence>MTATPAPTTPAPTTPAPTTPAPATGWFSAADCRLEEFRAVVEQDTDLRGYPCADAVEQGVLVYGPRLLAAAATPRGRRDAQAEVARALLEGPGIVVLAGAFEAGAVDRATAVFQDLIAAQRAAGVQAGDHFAKPGANDRVWGALDKFALRDPEAFADYYANDALALVCEAWLGRGYQVTSQVNVVNPGGAAQTAHRDYHLGFMSAEQALGFPAHVHALSPLLTLQGAVAHVDMPVETGPTLYLPHSQKFPAGYVAFHDPRFTAYFEERFVQLPLAKGDAVFFNPALFHGAGTNRSADVRRMANLLQISSAFGRAMESVDRTAMCEVLYGVLARRRAAGAPERELANVVAASAEGYAFPTNLDRDQPVGGLAPQTQAELVRQALAEGWDAGRLHAALAAQQQRRVPSAG</sequence>
<dbReference type="Pfam" id="PF05721">
    <property type="entry name" value="PhyH"/>
    <property type="match status" value="1"/>
</dbReference>
<protein>
    <submittedName>
        <fullName evidence="2">Phytanoyl-CoA dioxygenase family protein</fullName>
    </submittedName>
</protein>
<keyword evidence="3" id="KW-1185">Reference proteome</keyword>
<comment type="caution">
    <text evidence="2">The sequence shown here is derived from an EMBL/GenBank/DDBJ whole genome shotgun (WGS) entry which is preliminary data.</text>
</comment>
<feature type="region of interest" description="Disordered" evidence="1">
    <location>
        <begin position="1"/>
        <end position="24"/>
    </location>
</feature>
<feature type="compositionally biased region" description="Pro residues" evidence="1">
    <location>
        <begin position="7"/>
        <end position="20"/>
    </location>
</feature>
<dbReference type="Proteomes" id="UP001501195">
    <property type="component" value="Unassembled WGS sequence"/>
</dbReference>
<dbReference type="Gene3D" id="2.60.120.620">
    <property type="entry name" value="q2cbj1_9rhob like domain"/>
    <property type="match status" value="1"/>
</dbReference>
<keyword evidence="2" id="KW-0560">Oxidoreductase</keyword>
<keyword evidence="2" id="KW-0223">Dioxygenase</keyword>
<dbReference type="InterPro" id="IPR047128">
    <property type="entry name" value="PhyH"/>
</dbReference>
<name>A0ABP9H9T5_9ACTN</name>
<gene>
    <name evidence="2" type="ORF">GCM10023225_05040</name>
</gene>
<evidence type="ECO:0000256" key="1">
    <source>
        <dbReference type="SAM" id="MobiDB-lite"/>
    </source>
</evidence>
<evidence type="ECO:0000313" key="3">
    <source>
        <dbReference type="Proteomes" id="UP001501195"/>
    </source>
</evidence>
<dbReference type="SUPFAM" id="SSF51197">
    <property type="entry name" value="Clavaminate synthase-like"/>
    <property type="match status" value="1"/>
</dbReference>